<evidence type="ECO:0000256" key="4">
    <source>
        <dbReference type="ARBA" id="ARBA00037096"/>
    </source>
</evidence>
<evidence type="ECO:0000256" key="3">
    <source>
        <dbReference type="ARBA" id="ARBA00023002"/>
    </source>
</evidence>
<comment type="caution">
    <text evidence="6">The sequence shown here is derived from an EMBL/GenBank/DDBJ whole genome shotgun (WGS) entry which is preliminary data.</text>
</comment>
<dbReference type="SUPFAM" id="SSF51735">
    <property type="entry name" value="NAD(P)-binding Rossmann-fold domains"/>
    <property type="match status" value="1"/>
</dbReference>
<dbReference type="GO" id="GO:0016020">
    <property type="term" value="C:membrane"/>
    <property type="evidence" value="ECO:0007669"/>
    <property type="project" value="TreeGrafter"/>
</dbReference>
<dbReference type="Proteomes" id="UP000076837">
    <property type="component" value="Unassembled WGS sequence"/>
</dbReference>
<keyword evidence="2" id="KW-0521">NADP</keyword>
<dbReference type="PROSITE" id="PS00061">
    <property type="entry name" value="ADH_SHORT"/>
    <property type="match status" value="1"/>
</dbReference>
<feature type="region of interest" description="Disordered" evidence="5">
    <location>
        <begin position="521"/>
        <end position="557"/>
    </location>
</feature>
<comment type="function">
    <text evidence="4">Putative oxidoreductase.</text>
</comment>
<evidence type="ECO:0000256" key="2">
    <source>
        <dbReference type="ARBA" id="ARBA00022857"/>
    </source>
</evidence>
<comment type="similarity">
    <text evidence="1">Belongs to the short-chain dehydrogenases/reductases (SDR) family.</text>
</comment>
<dbReference type="STRING" id="5454.A0A163LT21"/>
<name>A0A163LT21_DIDRA</name>
<dbReference type="AlphaFoldDB" id="A0A163LT21"/>
<proteinExistence type="inferred from homology"/>
<sequence length="557" mass="58943">MAEHFLARGYRVAITGRRQQAVDETVCELRGGCAGSEVSGYVLDVDDLEAVGPLVRQVADHFGGLDIVVANAGIDGGGEVGGGHLNSDLAVVRTNMLGAMATIDAAVELFRATECGQVVAVSSIASLRGMPGGGSYSASKAGLSTYAESARVELRKTKIVVTTLLPGYIDTDINRHTERRPFVRTVEKGTRAMVDLVEAEVAPEIVYSGVTEALAWRVQLVDAAAILSNTGAVLSGVVFDEVGRGVARPRTASASRLRTDRSVPSESGGLHHAVELPCEGSFEATADVTLCLTLQGSVGFVGATLRMTPQPGDRDGRQCPVQGTVSASIQAMSGVQAATGLERSNAGERGKLEQPRQGRRPVAQATPAQQDVGATADPAQDRCRRVDRWKTDPGGDRLQRQYRDAVFDGGRCRRGRRFDAGELLDKRKPTQCGTRGQGTNRFPRATGSGTALVLAHKRTTRRTDRIEAIILRAAGSGTALVLAHKRTTRRTDRIEAIILRAAGSFEAADFGDVLTGLRQHVGETGGEASGPLQRPDPSTGCVPTRPDQYAGISSSVR</sequence>
<evidence type="ECO:0000313" key="7">
    <source>
        <dbReference type="Proteomes" id="UP000076837"/>
    </source>
</evidence>
<organism evidence="6 7">
    <name type="scientific">Didymella rabiei</name>
    <name type="common">Chickpea ascochyta blight fungus</name>
    <name type="synonym">Mycosphaerella rabiei</name>
    <dbReference type="NCBI Taxonomy" id="5454"/>
    <lineage>
        <taxon>Eukaryota</taxon>
        <taxon>Fungi</taxon>
        <taxon>Dikarya</taxon>
        <taxon>Ascomycota</taxon>
        <taxon>Pezizomycotina</taxon>
        <taxon>Dothideomycetes</taxon>
        <taxon>Pleosporomycetidae</taxon>
        <taxon>Pleosporales</taxon>
        <taxon>Pleosporineae</taxon>
        <taxon>Didymellaceae</taxon>
        <taxon>Ascochyta</taxon>
    </lineage>
</organism>
<reference evidence="6 7" key="1">
    <citation type="journal article" date="2016" name="Sci. Rep.">
        <title>Draft genome sequencing and secretome analysis of fungal phytopathogen Ascochyta rabiei provides insight into the necrotrophic effector repertoire.</title>
        <authorList>
            <person name="Verma S."/>
            <person name="Gazara R.K."/>
            <person name="Nizam S."/>
            <person name="Parween S."/>
            <person name="Chattopadhyay D."/>
            <person name="Verma P.K."/>
        </authorList>
    </citation>
    <scope>NUCLEOTIDE SEQUENCE [LARGE SCALE GENOMIC DNA]</scope>
    <source>
        <strain evidence="6 7">ArDII</strain>
    </source>
</reference>
<evidence type="ECO:0000256" key="1">
    <source>
        <dbReference type="ARBA" id="ARBA00006484"/>
    </source>
</evidence>
<keyword evidence="3" id="KW-0560">Oxidoreductase</keyword>
<accession>A0A163LT21</accession>
<dbReference type="EMBL" id="JYNV01000035">
    <property type="protein sequence ID" value="KZM28094.1"/>
    <property type="molecule type" value="Genomic_DNA"/>
</dbReference>
<dbReference type="InterPro" id="IPR020904">
    <property type="entry name" value="Sc_DH/Rdtase_CS"/>
</dbReference>
<feature type="compositionally biased region" description="Basic and acidic residues" evidence="5">
    <location>
        <begin position="345"/>
        <end position="356"/>
    </location>
</feature>
<dbReference type="GO" id="GO:0016491">
    <property type="term" value="F:oxidoreductase activity"/>
    <property type="evidence" value="ECO:0007669"/>
    <property type="project" value="UniProtKB-KW"/>
</dbReference>
<dbReference type="PANTHER" id="PTHR44196">
    <property type="entry name" value="DEHYDROGENASE/REDUCTASE SDR FAMILY MEMBER 7B"/>
    <property type="match status" value="1"/>
</dbReference>
<keyword evidence="7" id="KW-1185">Reference proteome</keyword>
<evidence type="ECO:0000313" key="6">
    <source>
        <dbReference type="EMBL" id="KZM28094.1"/>
    </source>
</evidence>
<dbReference type="Pfam" id="PF00106">
    <property type="entry name" value="adh_short"/>
    <property type="match status" value="1"/>
</dbReference>
<dbReference type="PRINTS" id="PR00081">
    <property type="entry name" value="GDHRDH"/>
</dbReference>
<gene>
    <name evidence="6" type="ORF">ST47_g761</name>
</gene>
<dbReference type="PANTHER" id="PTHR44196:SF1">
    <property type="entry name" value="DEHYDROGENASE_REDUCTASE SDR FAMILY MEMBER 7B"/>
    <property type="match status" value="1"/>
</dbReference>
<dbReference type="InterPro" id="IPR036291">
    <property type="entry name" value="NAD(P)-bd_dom_sf"/>
</dbReference>
<evidence type="ECO:0000256" key="5">
    <source>
        <dbReference type="SAM" id="MobiDB-lite"/>
    </source>
</evidence>
<dbReference type="PRINTS" id="PR00080">
    <property type="entry name" value="SDRFAMILY"/>
</dbReference>
<feature type="compositionally biased region" description="Basic and acidic residues" evidence="5">
    <location>
        <begin position="379"/>
        <end position="396"/>
    </location>
</feature>
<dbReference type="InterPro" id="IPR002347">
    <property type="entry name" value="SDR_fam"/>
</dbReference>
<dbReference type="Gene3D" id="3.40.50.720">
    <property type="entry name" value="NAD(P)-binding Rossmann-like Domain"/>
    <property type="match status" value="1"/>
</dbReference>
<feature type="region of interest" description="Disordered" evidence="5">
    <location>
        <begin position="340"/>
        <end position="396"/>
    </location>
</feature>
<protein>
    <submittedName>
        <fullName evidence="6">DNA binding</fullName>
    </submittedName>
</protein>